<gene>
    <name evidence="1" type="ORF">BATDEDRAFT_85698</name>
</gene>
<name>F4NS89_BATDJ</name>
<protein>
    <submittedName>
        <fullName evidence="1">Uncharacterized protein</fullName>
    </submittedName>
</protein>
<sequence length="134" mass="15147">MALVKHNLKELPPLPKHELPAILEAVLLPEPISDSIPNRIHENAYTNQFPSPRHTINSSAMLPDPTQFKTESIPYKANDQYQELEQQKSVAFEPLFPADGFECAVTELLTSAPYDRDKILSHHFGMVLALMRSK</sequence>
<proteinExistence type="predicted"/>
<dbReference type="HOGENOM" id="CLU_1895782_0_0_1"/>
<dbReference type="AlphaFoldDB" id="F4NS89"/>
<dbReference type="GeneID" id="18242168"/>
<organism evidence="1 2">
    <name type="scientific">Batrachochytrium dendrobatidis (strain JAM81 / FGSC 10211)</name>
    <name type="common">Frog chytrid fungus</name>
    <dbReference type="NCBI Taxonomy" id="684364"/>
    <lineage>
        <taxon>Eukaryota</taxon>
        <taxon>Fungi</taxon>
        <taxon>Fungi incertae sedis</taxon>
        <taxon>Chytridiomycota</taxon>
        <taxon>Chytridiomycota incertae sedis</taxon>
        <taxon>Chytridiomycetes</taxon>
        <taxon>Rhizophydiales</taxon>
        <taxon>Rhizophydiales incertae sedis</taxon>
        <taxon>Batrachochytrium</taxon>
    </lineage>
</organism>
<evidence type="ECO:0000313" key="2">
    <source>
        <dbReference type="Proteomes" id="UP000007241"/>
    </source>
</evidence>
<dbReference type="RefSeq" id="XP_006675940.1">
    <property type="nucleotide sequence ID" value="XM_006675877.1"/>
</dbReference>
<reference evidence="1 2" key="1">
    <citation type="submission" date="2009-12" db="EMBL/GenBank/DDBJ databases">
        <title>The draft genome of Batrachochytrium dendrobatidis.</title>
        <authorList>
            <consortium name="US DOE Joint Genome Institute (JGI-PGF)"/>
            <person name="Kuo A."/>
            <person name="Salamov A."/>
            <person name="Schmutz J."/>
            <person name="Lucas S."/>
            <person name="Pitluck S."/>
            <person name="Rosenblum E."/>
            <person name="Stajich J."/>
            <person name="Eisen M."/>
            <person name="Grigoriev I.V."/>
        </authorList>
    </citation>
    <scope>NUCLEOTIDE SEQUENCE [LARGE SCALE GENOMIC DNA]</scope>
    <source>
        <strain evidence="2">JAM81 / FGSC 10211</strain>
    </source>
</reference>
<dbReference type="Proteomes" id="UP000007241">
    <property type="component" value="Unassembled WGS sequence"/>
</dbReference>
<evidence type="ECO:0000313" key="1">
    <source>
        <dbReference type="EMBL" id="EGF83002.1"/>
    </source>
</evidence>
<accession>F4NS89</accession>
<keyword evidence="2" id="KW-1185">Reference proteome</keyword>
<dbReference type="InParanoid" id="F4NS89"/>
<dbReference type="EMBL" id="GL882879">
    <property type="protein sequence ID" value="EGF83002.1"/>
    <property type="molecule type" value="Genomic_DNA"/>
</dbReference>